<accession>A0AAN6N069</accession>
<dbReference type="InterPro" id="IPR051783">
    <property type="entry name" value="NAD(P)-dependent_oxidoreduct"/>
</dbReference>
<dbReference type="EMBL" id="MU853943">
    <property type="protein sequence ID" value="KAK3935082.1"/>
    <property type="molecule type" value="Genomic_DNA"/>
</dbReference>
<evidence type="ECO:0000313" key="3">
    <source>
        <dbReference type="Proteomes" id="UP001303473"/>
    </source>
</evidence>
<keyword evidence="3" id="KW-1185">Reference proteome</keyword>
<dbReference type="PANTHER" id="PTHR48079">
    <property type="entry name" value="PROTEIN YEEZ"/>
    <property type="match status" value="1"/>
</dbReference>
<protein>
    <recommendedName>
        <fullName evidence="1">NAD-dependent epimerase/dehydratase domain-containing protein</fullName>
    </recommendedName>
</protein>
<evidence type="ECO:0000313" key="2">
    <source>
        <dbReference type="EMBL" id="KAK3935082.1"/>
    </source>
</evidence>
<reference evidence="3" key="1">
    <citation type="journal article" date="2023" name="Mol. Phylogenet. Evol.">
        <title>Genome-scale phylogeny and comparative genomics of the fungal order Sordariales.</title>
        <authorList>
            <person name="Hensen N."/>
            <person name="Bonometti L."/>
            <person name="Westerberg I."/>
            <person name="Brannstrom I.O."/>
            <person name="Guillou S."/>
            <person name="Cros-Aarteil S."/>
            <person name="Calhoun S."/>
            <person name="Haridas S."/>
            <person name="Kuo A."/>
            <person name="Mondo S."/>
            <person name="Pangilinan J."/>
            <person name="Riley R."/>
            <person name="LaButti K."/>
            <person name="Andreopoulos B."/>
            <person name="Lipzen A."/>
            <person name="Chen C."/>
            <person name="Yan M."/>
            <person name="Daum C."/>
            <person name="Ng V."/>
            <person name="Clum A."/>
            <person name="Steindorff A."/>
            <person name="Ohm R.A."/>
            <person name="Martin F."/>
            <person name="Silar P."/>
            <person name="Natvig D.O."/>
            <person name="Lalanne C."/>
            <person name="Gautier V."/>
            <person name="Ament-Velasquez S.L."/>
            <person name="Kruys A."/>
            <person name="Hutchinson M.I."/>
            <person name="Powell A.J."/>
            <person name="Barry K."/>
            <person name="Miller A.N."/>
            <person name="Grigoriev I.V."/>
            <person name="Debuchy R."/>
            <person name="Gladieux P."/>
            <person name="Hiltunen Thoren M."/>
            <person name="Johannesson H."/>
        </authorList>
    </citation>
    <scope>NUCLEOTIDE SEQUENCE [LARGE SCALE GENOMIC DNA]</scope>
    <source>
        <strain evidence="3">CBS 340.73</strain>
    </source>
</reference>
<organism evidence="2 3">
    <name type="scientific">Diplogelasinospora grovesii</name>
    <dbReference type="NCBI Taxonomy" id="303347"/>
    <lineage>
        <taxon>Eukaryota</taxon>
        <taxon>Fungi</taxon>
        <taxon>Dikarya</taxon>
        <taxon>Ascomycota</taxon>
        <taxon>Pezizomycotina</taxon>
        <taxon>Sordariomycetes</taxon>
        <taxon>Sordariomycetidae</taxon>
        <taxon>Sordariales</taxon>
        <taxon>Diplogelasinosporaceae</taxon>
        <taxon>Diplogelasinospora</taxon>
    </lineage>
</organism>
<sequence>MAPTKLLVTGATGYMGGSFLAQILASSNPAIKALEISALIRKQEQADLLTAKGVKPILFRSLDDVEDLRKHASEHDFVLNGAVGFHTASAKALIEGLGERRKATGQDVYYIQNSGTSNLGDNPITRKFTHPEGKVFSDKENIYRYMREREDREPYSQRTSDLTVIELGKALGVTTHIIMSPMVYGPGLGFFNTRSIQGPTMVKATIANGAAQYIGDGNGVWDHVHISDVAKLYELVVGKIAAGEKIPSGEQGVYFASNGQHSWKEAAELTSQAGYELGALKSPTPVSVSLEGGGKSLGGGNAQLAELGFASRSVTNAELSRSLGWKPQKTEADWQASFKEEFQYFLEKSKA</sequence>
<dbReference type="InterPro" id="IPR036291">
    <property type="entry name" value="NAD(P)-bd_dom_sf"/>
</dbReference>
<dbReference type="Gene3D" id="3.40.50.720">
    <property type="entry name" value="NAD(P)-binding Rossmann-like Domain"/>
    <property type="match status" value="2"/>
</dbReference>
<comment type="caution">
    <text evidence="2">The sequence shown here is derived from an EMBL/GenBank/DDBJ whole genome shotgun (WGS) entry which is preliminary data.</text>
</comment>
<proteinExistence type="predicted"/>
<feature type="domain" description="NAD-dependent epimerase/dehydratase" evidence="1">
    <location>
        <begin position="151"/>
        <end position="244"/>
    </location>
</feature>
<name>A0AAN6N069_9PEZI</name>
<dbReference type="Pfam" id="PF01370">
    <property type="entry name" value="Epimerase"/>
    <property type="match status" value="1"/>
</dbReference>
<dbReference type="GO" id="GO:0004029">
    <property type="term" value="F:aldehyde dehydrogenase (NAD+) activity"/>
    <property type="evidence" value="ECO:0007669"/>
    <property type="project" value="TreeGrafter"/>
</dbReference>
<dbReference type="AlphaFoldDB" id="A0AAN6N069"/>
<dbReference type="InterPro" id="IPR001509">
    <property type="entry name" value="Epimerase_deHydtase"/>
</dbReference>
<dbReference type="GO" id="GO:0005737">
    <property type="term" value="C:cytoplasm"/>
    <property type="evidence" value="ECO:0007669"/>
    <property type="project" value="TreeGrafter"/>
</dbReference>
<evidence type="ECO:0000259" key="1">
    <source>
        <dbReference type="Pfam" id="PF01370"/>
    </source>
</evidence>
<dbReference type="PANTHER" id="PTHR48079:SF6">
    <property type="entry name" value="NAD(P)-BINDING DOMAIN-CONTAINING PROTEIN-RELATED"/>
    <property type="match status" value="1"/>
</dbReference>
<dbReference type="SUPFAM" id="SSF51735">
    <property type="entry name" value="NAD(P)-binding Rossmann-fold domains"/>
    <property type="match status" value="1"/>
</dbReference>
<gene>
    <name evidence="2" type="ORF">QBC46DRAFT_398396</name>
</gene>
<dbReference type="Proteomes" id="UP001303473">
    <property type="component" value="Unassembled WGS sequence"/>
</dbReference>